<evidence type="ECO:0000256" key="1">
    <source>
        <dbReference type="ARBA" id="ARBA00005686"/>
    </source>
</evidence>
<dbReference type="RefSeq" id="WP_045969598.1">
    <property type="nucleotide sequence ID" value="NZ_CAWMED010000001.1"/>
</dbReference>
<organism evidence="3 5">
    <name type="scientific">Xenorhabdus doucetiae</name>
    <dbReference type="NCBI Taxonomy" id="351671"/>
    <lineage>
        <taxon>Bacteria</taxon>
        <taxon>Pseudomonadati</taxon>
        <taxon>Pseudomonadota</taxon>
        <taxon>Gammaproteobacteria</taxon>
        <taxon>Enterobacterales</taxon>
        <taxon>Morganellaceae</taxon>
        <taxon>Xenorhabdus</taxon>
    </lineage>
</organism>
<comment type="subcellular location">
    <subcellularLocation>
        <location evidence="2">Cytoplasm</location>
    </subcellularLocation>
</comment>
<name>A0A068QQT4_9GAMM</name>
<reference evidence="3 5" key="1">
    <citation type="submission" date="2013-07" db="EMBL/GenBank/DDBJ databases">
        <authorList>
            <person name="Genoscope - CEA"/>
        </authorList>
    </citation>
    <scope>NUCLEOTIDE SEQUENCE [LARGE SCALE GENOMIC DNA]</scope>
    <source>
        <strain evidence="3">FRM16</strain>
        <strain evidence="5">FRM16 / DSM 17909</strain>
    </source>
</reference>
<comment type="function">
    <text evidence="2">Involved in fatty acylation of protoxin at internal lysine residues, thereby converting it to the active toxin.</text>
</comment>
<dbReference type="InterPro" id="IPR003996">
    <property type="entry name" value="RTX_toxin-activating_protC_bac"/>
</dbReference>
<dbReference type="Pfam" id="PF02794">
    <property type="entry name" value="HlyC"/>
    <property type="match status" value="1"/>
</dbReference>
<dbReference type="Proteomes" id="UP000324170">
    <property type="component" value="Unassembled WGS sequence"/>
</dbReference>
<evidence type="ECO:0000313" key="3">
    <source>
        <dbReference type="EMBL" id="CDG17011.1"/>
    </source>
</evidence>
<dbReference type="EC" id="2.3.1.-" evidence="2"/>
<dbReference type="EMBL" id="FO704550">
    <property type="protein sequence ID" value="CDG17011.1"/>
    <property type="molecule type" value="Genomic_DNA"/>
</dbReference>
<protein>
    <recommendedName>
        <fullName evidence="2">RTX toxin-activating lysine-acyltransferase</fullName>
        <ecNumber evidence="2">2.3.1.-</ecNumber>
    </recommendedName>
</protein>
<gene>
    <name evidence="4" type="ORF">LY16_00747</name>
    <name evidence="3" type="ORF">XDD1_1312</name>
</gene>
<dbReference type="STRING" id="351671.XDD1_1312"/>
<sequence>MVITHQPATLSANEIQAMMGGVMLLCQHSPLHRRYLVAEWQQRILPSFQLNQFCYYEDKHQRPVAFCNWAFLSDSSRDAILAGEREISREDWRSGQHIFFPEMIAPFGHARAIACDLRRRVFAAWKGQKACTVRGTLDVHNDHCIRRVQWFTV</sequence>
<dbReference type="Proteomes" id="UP000032721">
    <property type="component" value="Chromosome"/>
</dbReference>
<reference evidence="4 6" key="2">
    <citation type="submission" date="2019-07" db="EMBL/GenBank/DDBJ databases">
        <title>Genomic Encyclopedia of Type Strains, Phase I: the one thousand microbial genomes (KMG-I) project.</title>
        <authorList>
            <person name="Kyrpides N."/>
        </authorList>
    </citation>
    <scope>NUCLEOTIDE SEQUENCE [LARGE SCALE GENOMIC DNA]</scope>
    <source>
        <strain evidence="4 6">DSM 17909</strain>
    </source>
</reference>
<dbReference type="GO" id="GO:0009404">
    <property type="term" value="P:toxin metabolic process"/>
    <property type="evidence" value="ECO:0007669"/>
    <property type="project" value="UniProtKB-UniRule"/>
</dbReference>
<dbReference type="HOGENOM" id="CLU_116529_1_0_6"/>
<keyword evidence="2" id="KW-0204">Cytolysis</keyword>
<evidence type="ECO:0000313" key="6">
    <source>
        <dbReference type="Proteomes" id="UP000324170"/>
    </source>
</evidence>
<keyword evidence="6" id="KW-1185">Reference proteome</keyword>
<evidence type="ECO:0000256" key="2">
    <source>
        <dbReference type="RuleBase" id="RU368102"/>
    </source>
</evidence>
<dbReference type="AlphaFoldDB" id="A0A068QQT4"/>
<dbReference type="OrthoDB" id="5431564at2"/>
<dbReference type="GO" id="GO:0005737">
    <property type="term" value="C:cytoplasm"/>
    <property type="evidence" value="ECO:0007669"/>
    <property type="project" value="UniProtKB-SubCell"/>
</dbReference>
<keyword evidence="2" id="KW-0012">Acyltransferase</keyword>
<evidence type="ECO:0000313" key="5">
    <source>
        <dbReference type="Proteomes" id="UP000032721"/>
    </source>
</evidence>
<dbReference type="KEGG" id="xdo:XDD1_1312"/>
<dbReference type="EMBL" id="VNHN01000008">
    <property type="protein sequence ID" value="TYP13504.1"/>
    <property type="molecule type" value="Genomic_DNA"/>
</dbReference>
<keyword evidence="2" id="KW-0808">Transferase</keyword>
<evidence type="ECO:0000313" key="4">
    <source>
        <dbReference type="EMBL" id="TYP13504.1"/>
    </source>
</evidence>
<dbReference type="PRINTS" id="PR01489">
    <property type="entry name" value="RTXTOXINC"/>
</dbReference>
<comment type="similarity">
    <text evidence="1 2">Belongs to the RTX toxin acyltransferase family.</text>
</comment>
<keyword evidence="2" id="KW-0963">Cytoplasm</keyword>
<proteinExistence type="inferred from homology"/>
<dbReference type="GO" id="GO:0031640">
    <property type="term" value="P:killing of cells of another organism"/>
    <property type="evidence" value="ECO:0007669"/>
    <property type="project" value="UniProtKB-KW"/>
</dbReference>
<accession>A0A068QQT4</accession>
<dbReference type="GO" id="GO:0016746">
    <property type="term" value="F:acyltransferase activity"/>
    <property type="evidence" value="ECO:0007669"/>
    <property type="project" value="UniProtKB-UniRule"/>
</dbReference>